<reference evidence="1 2" key="1">
    <citation type="submission" date="2019-03" db="EMBL/GenBank/DDBJ databases">
        <title>Single cell metagenomics reveals metabolic interactions within the superorganism composed of flagellate Streblomastix strix and complex community of Bacteroidetes bacteria on its surface.</title>
        <authorList>
            <person name="Treitli S.C."/>
            <person name="Kolisko M."/>
            <person name="Husnik F."/>
            <person name="Keeling P."/>
            <person name="Hampl V."/>
        </authorList>
    </citation>
    <scope>NUCLEOTIDE SEQUENCE [LARGE SCALE GENOMIC DNA]</scope>
    <source>
        <strain evidence="1">ST1C</strain>
    </source>
</reference>
<accession>A0A5J4US22</accession>
<name>A0A5J4US22_9EUKA</name>
<evidence type="ECO:0000313" key="2">
    <source>
        <dbReference type="Proteomes" id="UP000324800"/>
    </source>
</evidence>
<protein>
    <submittedName>
        <fullName evidence="1">Uncharacterized protein</fullName>
    </submittedName>
</protein>
<sequence>MSRKNFYSNRRPTTSTSYQSANFHYTAAPNPLVVATQTLPAFPNAFLRGTEESPLDPDQTLVLPDEVPPDAVTSARTLLAGLAGVETTQIDVFAEDPSEEQVQEARQRARAAIDLVKKAKPPKHDNPPPPELQYFDQVLADVETKLLELFKLQQGTLANLVRRDMVATLKYNLCCFVSIYEIIYKVNLSRAYLDLTEQGKLMITQHSPVIRPGYKVNMLKGLRKKPQVDGAQPASVDAIMKRMIGFSGELDYIPPKLTPQQIIDLIKSKPELMPPGWKADLKKTTTVQDQLAPFLPLLTQLQQANELPRIIQVRQPSRLTQLTPNLFQAPVIPMAPAPPAQQMQRPRNTREQSLMEKDASIVIRQESNSRERSMSPGKQIYEESEDEEFLETIISGIPVPRLPLLSTDVKTARRLWMGRDTIQQETPKQSNIKCKVTQQACNRTRVHFQRLERVLAGCWVFLGTNERKLLLREGQEIIKSTWLQIETVRSVQDL</sequence>
<proteinExistence type="predicted"/>
<dbReference type="Proteomes" id="UP000324800">
    <property type="component" value="Unassembled WGS sequence"/>
</dbReference>
<gene>
    <name evidence="1" type="ORF">EZS28_031267</name>
</gene>
<dbReference type="EMBL" id="SNRW01012936">
    <property type="protein sequence ID" value="KAA6373207.1"/>
    <property type="molecule type" value="Genomic_DNA"/>
</dbReference>
<organism evidence="1 2">
    <name type="scientific">Streblomastix strix</name>
    <dbReference type="NCBI Taxonomy" id="222440"/>
    <lineage>
        <taxon>Eukaryota</taxon>
        <taxon>Metamonada</taxon>
        <taxon>Preaxostyla</taxon>
        <taxon>Oxymonadida</taxon>
        <taxon>Streblomastigidae</taxon>
        <taxon>Streblomastix</taxon>
    </lineage>
</organism>
<comment type="caution">
    <text evidence="1">The sequence shown here is derived from an EMBL/GenBank/DDBJ whole genome shotgun (WGS) entry which is preliminary data.</text>
</comment>
<dbReference type="AlphaFoldDB" id="A0A5J4US22"/>
<evidence type="ECO:0000313" key="1">
    <source>
        <dbReference type="EMBL" id="KAA6373207.1"/>
    </source>
</evidence>